<gene>
    <name evidence="1" type="ORF">EXN61_17665</name>
</gene>
<evidence type="ECO:0000313" key="2">
    <source>
        <dbReference type="Proteomes" id="UP000317023"/>
    </source>
</evidence>
<name>A0A546XVI4_AGRTU</name>
<dbReference type="AlphaFoldDB" id="A0A546XVI4"/>
<sequence length="68" mass="7821">MKLIFNTVKLNSISCARLRIRSRFFPATRVPNRAPIATDTKTIPKKCQSSIAISTTGKFFWLMRKYQA</sequence>
<protein>
    <submittedName>
        <fullName evidence="1">Uncharacterized protein</fullName>
    </submittedName>
</protein>
<evidence type="ECO:0000313" key="1">
    <source>
        <dbReference type="EMBL" id="TRB04758.1"/>
    </source>
</evidence>
<accession>A0A546XVI4</accession>
<dbReference type="EMBL" id="SGOE01000005">
    <property type="protein sequence ID" value="TRB04758.1"/>
    <property type="molecule type" value="Genomic_DNA"/>
</dbReference>
<reference evidence="1 2" key="1">
    <citation type="journal article" date="2019" name="Appl. Microbiol. Biotechnol.">
        <title>Differential efficiency of wild type rhizogenic strains for rol gene transformation of plants.</title>
        <authorList>
            <person name="Desmet S."/>
            <person name="De Keyser E."/>
            <person name="Van Vaerenbergh J."/>
            <person name="Baeyen S."/>
            <person name="Van Huylenbroeck J."/>
            <person name="Geelen D."/>
            <person name="Dhooghe E."/>
        </authorList>
    </citation>
    <scope>NUCLEOTIDE SEQUENCE [LARGE SCALE GENOMIC DNA]</scope>
    <source>
        <strain evidence="1 2">MAFF210266</strain>
    </source>
</reference>
<proteinExistence type="predicted"/>
<dbReference type="Proteomes" id="UP000317023">
    <property type="component" value="Unassembled WGS sequence"/>
</dbReference>
<organism evidence="1 2">
    <name type="scientific">Agrobacterium tumefaciens</name>
    <dbReference type="NCBI Taxonomy" id="358"/>
    <lineage>
        <taxon>Bacteria</taxon>
        <taxon>Pseudomonadati</taxon>
        <taxon>Pseudomonadota</taxon>
        <taxon>Alphaproteobacteria</taxon>
        <taxon>Hyphomicrobiales</taxon>
        <taxon>Rhizobiaceae</taxon>
        <taxon>Rhizobium/Agrobacterium group</taxon>
        <taxon>Agrobacterium</taxon>
        <taxon>Agrobacterium tumefaciens complex</taxon>
    </lineage>
</organism>
<comment type="caution">
    <text evidence="1">The sequence shown here is derived from an EMBL/GenBank/DDBJ whole genome shotgun (WGS) entry which is preliminary data.</text>
</comment>